<sequence length="594" mass="66632">MSMSDFDTTIYKCIISTPADKTPHIPFKTVQETKGQSSSKYALVNSLELSSLTPYIKINNRQYFALEVVDINPEQKSILDENLEKIEDFEKDNLKKVGIPDLAFIYLTLTEYNPTVPELLDAWQDSQLDQEVVIVTNNQIFKTLTEYWQNNTPDKGTILGYLQTMTKLWRTLSKLNCRSTLLHINNLKIDFNQTLLIEHIYQDSDNDPPLLRELVETWANLIADFGEDYESLITDLMIKIESGEVEDAKQLRSEIELLIQQAEIESLLEEEDLSFLGESDELNTIAESFGDDELSSESQATQINSDGDDQPTLVLPMRLLSVKEVGLTDIGRRRGHNEDYFAMDTTIKKSESSRGTYVSAKGLFLVCDGMGGHAGGEVASATAVKCLSEYFQQNWGDELPSAQTIREGILNANETIYSLNKDKGQVGAGRMGTTLTLTLVQDTKAAIAHVGDSRIYRVTRKWGLELLTVDHCVAQAEIRQGVDPEIAYARPDAYQLTQALGPRDNSFVNPDIRFLDIKEDTLFLMCSDGLYDNDLFESNWEKILLPLISSKANLEEGVAHIIDLGNQVNGHDNLTCVLVRIKVQPNLDGQSGLF</sequence>
<feature type="domain" description="PPM-type phosphatase" evidence="1">
    <location>
        <begin position="324"/>
        <end position="581"/>
    </location>
</feature>
<evidence type="ECO:0000313" key="3">
    <source>
        <dbReference type="Proteomes" id="UP000437131"/>
    </source>
</evidence>
<name>A0A844GZS1_9CHRO</name>
<dbReference type="GO" id="GO:0004722">
    <property type="term" value="F:protein serine/threonine phosphatase activity"/>
    <property type="evidence" value="ECO:0007669"/>
    <property type="project" value="InterPro"/>
</dbReference>
<dbReference type="InterPro" id="IPR001932">
    <property type="entry name" value="PPM-type_phosphatase-like_dom"/>
</dbReference>
<dbReference type="PROSITE" id="PS51746">
    <property type="entry name" value="PPM_2"/>
    <property type="match status" value="1"/>
</dbReference>
<protein>
    <submittedName>
        <fullName evidence="2">Serine/threonine phosphatase</fullName>
    </submittedName>
</protein>
<dbReference type="InterPro" id="IPR015655">
    <property type="entry name" value="PP2C"/>
</dbReference>
<dbReference type="Gene3D" id="3.60.40.10">
    <property type="entry name" value="PPM-type phosphatase domain"/>
    <property type="match status" value="1"/>
</dbReference>
<dbReference type="SUPFAM" id="SSF81606">
    <property type="entry name" value="PP2C-like"/>
    <property type="match status" value="1"/>
</dbReference>
<evidence type="ECO:0000313" key="2">
    <source>
        <dbReference type="EMBL" id="MTF40562.1"/>
    </source>
</evidence>
<dbReference type="NCBIfam" id="NF011149">
    <property type="entry name" value="PRK14559.1"/>
    <property type="match status" value="1"/>
</dbReference>
<gene>
    <name evidence="2" type="ORF">GGC33_16755</name>
</gene>
<accession>A0A844GZS1</accession>
<organism evidence="2 3">
    <name type="scientific">Cyanobacterium aponinum 0216</name>
    <dbReference type="NCBI Taxonomy" id="2676140"/>
    <lineage>
        <taxon>Bacteria</taxon>
        <taxon>Bacillati</taxon>
        <taxon>Cyanobacteriota</taxon>
        <taxon>Cyanophyceae</taxon>
        <taxon>Oscillatoriophycideae</taxon>
        <taxon>Chroococcales</taxon>
        <taxon>Geminocystaceae</taxon>
        <taxon>Cyanobacterium</taxon>
    </lineage>
</organism>
<dbReference type="CDD" id="cd00143">
    <property type="entry name" value="PP2Cc"/>
    <property type="match status" value="1"/>
</dbReference>
<dbReference type="SMART" id="SM00332">
    <property type="entry name" value="PP2Cc"/>
    <property type="match status" value="1"/>
</dbReference>
<proteinExistence type="predicted"/>
<dbReference type="AlphaFoldDB" id="A0A844GZS1"/>
<dbReference type="InterPro" id="IPR036457">
    <property type="entry name" value="PPM-type-like_dom_sf"/>
</dbReference>
<evidence type="ECO:0000259" key="1">
    <source>
        <dbReference type="PROSITE" id="PS51746"/>
    </source>
</evidence>
<dbReference type="PANTHER" id="PTHR13832:SF827">
    <property type="entry name" value="PROTEIN PHOSPHATASE 1L"/>
    <property type="match status" value="1"/>
</dbReference>
<dbReference type="Pfam" id="PF13672">
    <property type="entry name" value="PP2C_2"/>
    <property type="match status" value="1"/>
</dbReference>
<dbReference type="SMART" id="SM00331">
    <property type="entry name" value="PP2C_SIG"/>
    <property type="match status" value="1"/>
</dbReference>
<comment type="caution">
    <text evidence="2">The sequence shown here is derived from an EMBL/GenBank/DDBJ whole genome shotgun (WGS) entry which is preliminary data.</text>
</comment>
<dbReference type="Proteomes" id="UP000437131">
    <property type="component" value="Unassembled WGS sequence"/>
</dbReference>
<dbReference type="EMBL" id="WMIA01000034">
    <property type="protein sequence ID" value="MTF40562.1"/>
    <property type="molecule type" value="Genomic_DNA"/>
</dbReference>
<dbReference type="PANTHER" id="PTHR13832">
    <property type="entry name" value="PROTEIN PHOSPHATASE 2C"/>
    <property type="match status" value="1"/>
</dbReference>
<reference evidence="2 3" key="1">
    <citation type="submission" date="2019-11" db="EMBL/GenBank/DDBJ databases">
        <title>Isolation of a new High Light Tolerant Cyanobacteria.</title>
        <authorList>
            <person name="Dobson Z."/>
            <person name="Vaughn N."/>
            <person name="Vaughn M."/>
            <person name="Fromme P."/>
            <person name="Mazor Y."/>
        </authorList>
    </citation>
    <scope>NUCLEOTIDE SEQUENCE [LARGE SCALE GENOMIC DNA]</scope>
    <source>
        <strain evidence="2 3">0216</strain>
    </source>
</reference>